<keyword evidence="1" id="KW-0472">Membrane</keyword>
<dbReference type="EMBL" id="NEXC01000043">
    <property type="protein sequence ID" value="PSN82967.1"/>
    <property type="molecule type" value="Genomic_DNA"/>
</dbReference>
<feature type="transmembrane region" description="Helical" evidence="1">
    <location>
        <begin position="12"/>
        <end position="34"/>
    </location>
</feature>
<comment type="caution">
    <text evidence="2">The sequence shown here is derived from an EMBL/GenBank/DDBJ whole genome shotgun (WGS) entry which is preliminary data.</text>
</comment>
<dbReference type="AlphaFoldDB" id="A0A2R6A9G6"/>
<evidence type="ECO:0000256" key="1">
    <source>
        <dbReference type="SAM" id="Phobius"/>
    </source>
</evidence>
<dbReference type="Proteomes" id="UP000240880">
    <property type="component" value="Unassembled WGS sequence"/>
</dbReference>
<accession>A0A2R6A9G6</accession>
<keyword evidence="1" id="KW-0812">Transmembrane</keyword>
<gene>
    <name evidence="2" type="ORF">B9Q01_06420</name>
</gene>
<reference evidence="2 3" key="1">
    <citation type="submission" date="2017-04" db="EMBL/GenBank/DDBJ databases">
        <title>Novel microbial lineages endemic to geothermal iron-oxide mats fill important gaps in the evolutionary history of Archaea.</title>
        <authorList>
            <person name="Jay Z.J."/>
            <person name="Beam J.P."/>
            <person name="Dlakic M."/>
            <person name="Rusch D.B."/>
            <person name="Kozubal M.A."/>
            <person name="Inskeep W.P."/>
        </authorList>
    </citation>
    <scope>NUCLEOTIDE SEQUENCE [LARGE SCALE GENOMIC DNA]</scope>
    <source>
        <strain evidence="2">OSP_D</strain>
    </source>
</reference>
<evidence type="ECO:0000313" key="2">
    <source>
        <dbReference type="EMBL" id="PSN82967.1"/>
    </source>
</evidence>
<sequence length="215" mass="23082">MLFLKREKEKGVADVVGALFFIIIVFLSAFSVLLATGSYFANSFAYHSALEYESQFNKQNILVSYVEALPPSGQSGIVVFNYGIPVIIEDVVIEQNGALSFQHVGITLGTGQYATFPTGTSDSGVLTNYGAFFMANVTTQMVPVSTIGLGVELSKPGGVYYVPAGSGPWIVYASHSARWYVNGSEWGVGKYIEIPQIDGPTTISAIRIPGYGQIP</sequence>
<keyword evidence="1" id="KW-1133">Transmembrane helix</keyword>
<name>A0A2R6A9G6_9ARCH</name>
<protein>
    <submittedName>
        <fullName evidence="2">Uncharacterized protein</fullName>
    </submittedName>
</protein>
<proteinExistence type="predicted"/>
<evidence type="ECO:0000313" key="3">
    <source>
        <dbReference type="Proteomes" id="UP000240880"/>
    </source>
</evidence>
<organism evidence="2 3">
    <name type="scientific">Candidatus Marsarchaeota G1 archaeon OSP_D</name>
    <dbReference type="NCBI Taxonomy" id="1978155"/>
    <lineage>
        <taxon>Archaea</taxon>
        <taxon>Candidatus Marsarchaeota</taxon>
        <taxon>Candidatus Marsarchaeota group 1</taxon>
    </lineage>
</organism>